<dbReference type="STRING" id="1384056.N787_02215"/>
<organism evidence="1 2">
    <name type="scientific">Arenimonas metalli CF5-1</name>
    <dbReference type="NCBI Taxonomy" id="1384056"/>
    <lineage>
        <taxon>Bacteria</taxon>
        <taxon>Pseudomonadati</taxon>
        <taxon>Pseudomonadota</taxon>
        <taxon>Gammaproteobacteria</taxon>
        <taxon>Lysobacterales</taxon>
        <taxon>Lysobacteraceae</taxon>
        <taxon>Arenimonas</taxon>
    </lineage>
</organism>
<dbReference type="PROSITE" id="PS51257">
    <property type="entry name" value="PROKAR_LIPOPROTEIN"/>
    <property type="match status" value="1"/>
</dbReference>
<dbReference type="InterPro" id="IPR031823">
    <property type="entry name" value="TatT"/>
</dbReference>
<reference evidence="1 2" key="1">
    <citation type="submission" date="2013-09" db="EMBL/GenBank/DDBJ databases">
        <title>Genome sequencing of Arenimonas metalli.</title>
        <authorList>
            <person name="Chen F."/>
            <person name="Wang G."/>
        </authorList>
    </citation>
    <scope>NUCLEOTIDE SEQUENCE [LARGE SCALE GENOMIC DNA]</scope>
    <source>
        <strain evidence="1 2">CF5-1</strain>
    </source>
</reference>
<dbReference type="EMBL" id="AVCK01000012">
    <property type="protein sequence ID" value="KFN47140.1"/>
    <property type="molecule type" value="Genomic_DNA"/>
</dbReference>
<dbReference type="InterPro" id="IPR038537">
    <property type="entry name" value="TatT_sf"/>
</dbReference>
<protein>
    <recommendedName>
        <fullName evidence="3">TRAP transporter TatT component family protein</fullName>
    </recommendedName>
</protein>
<dbReference type="AlphaFoldDB" id="A0A091BS34"/>
<dbReference type="Pfam" id="PF16811">
    <property type="entry name" value="TAtT"/>
    <property type="match status" value="1"/>
</dbReference>
<dbReference type="Proteomes" id="UP000029393">
    <property type="component" value="Unassembled WGS sequence"/>
</dbReference>
<proteinExistence type="predicted"/>
<dbReference type="Gene3D" id="1.25.40.920">
    <property type="entry name" value="TRAP transporter T-component"/>
    <property type="match status" value="1"/>
</dbReference>
<comment type="caution">
    <text evidence="1">The sequence shown here is derived from an EMBL/GenBank/DDBJ whole genome shotgun (WGS) entry which is preliminary data.</text>
</comment>
<sequence>MAMTRRVASPLLVLLAAVLMLAGCATLVGRASDQLAAQLGSAITNSNDPATVRDGLPAYLLLIDGLVEGQTPGDRRNAGLLFAAAELNGAYAGNFTGDDKARSRRLAAKAMDYARRGTCAQDARLCDAIDADIETFNAALAAAPAKDVAGHYALAAAWVGFLQANSEDWGAIADLPKVQALLDKVVATDAGHARGMPHVYLGVLHSLRPEAIGGQPARGRAHFEQAQALSAGRNLYAKTLMAEYYARLLFDQELHDRLLAEVLAADPVEPGFTLMNVLAQQRAEALVASGKDYF</sequence>
<evidence type="ECO:0000313" key="2">
    <source>
        <dbReference type="Proteomes" id="UP000029393"/>
    </source>
</evidence>
<gene>
    <name evidence="1" type="ORF">N787_02215</name>
</gene>
<accession>A0A091BS34</accession>
<evidence type="ECO:0000313" key="1">
    <source>
        <dbReference type="EMBL" id="KFN47140.1"/>
    </source>
</evidence>
<name>A0A091BS34_9GAMM</name>
<dbReference type="PATRIC" id="fig|1384056.3.peg.1060"/>
<keyword evidence="2" id="KW-1185">Reference proteome</keyword>
<dbReference type="eggNOG" id="ENOG5032WII">
    <property type="taxonomic scope" value="Bacteria"/>
</dbReference>
<evidence type="ECO:0008006" key="3">
    <source>
        <dbReference type="Google" id="ProtNLM"/>
    </source>
</evidence>